<evidence type="ECO:0000256" key="1">
    <source>
        <dbReference type="SAM" id="MobiDB-lite"/>
    </source>
</evidence>
<evidence type="ECO:0000313" key="3">
    <source>
        <dbReference type="Proteomes" id="UP000076154"/>
    </source>
</evidence>
<dbReference type="Proteomes" id="UP000076154">
    <property type="component" value="Unassembled WGS sequence"/>
</dbReference>
<sequence>MSEISNKRPRSRSDEQRTSTSDEAAQFKAANDIPESQEPPEKKPKEDDGVSIPTVHLTEAMAREMRSGFDLNLAITRVTSLYERINSIGHCLTRYEEGNPPSDEQQEVLDALRNVYEDFPRPYCHGAFDTDLFHLKITRHGCEFDGDLSTYETSTNTIRNRLRTWYENAAISGYGDMKALETKVDFQVRDAREILASDFTVDSGILDLVRSTWAERFTPREVRVSPYKIHIYGPGGHFKSHRDTPEHGLVGTFLIGLGDTRLYSEAVHGKFLIGEEALSADVLSWVAFHPDVPHSVSKMEENQYRAVIAFKLFNEGQPDEHEAAYRELELQKRTEAILSKIPPPYGILLDHKYPMGVLQLNGFDAILLAAARRQQGTDVHVLPVLIQTSSDVYDDEDTENEDRFYTYILPFTSAHVDFILGKDDISDAKEKVKFFEDIEDVPFYSRDFKQTTFRWQTEERDINYTGNESDGTSENSIYLSYALLVLPMAIKSKDSDCGCSDD</sequence>
<protein>
    <recommendedName>
        <fullName evidence="4">Prolyl 4-hydroxylase alpha subunit Fe(2+) 2OG dioxygenase domain-containing protein</fullName>
    </recommendedName>
</protein>
<gene>
    <name evidence="2" type="ORF">Hypma_012191</name>
</gene>
<accession>A0A369JMF5</accession>
<dbReference type="OrthoDB" id="3058546at2759"/>
<name>A0A369JMF5_HYPMA</name>
<keyword evidence="3" id="KW-1185">Reference proteome</keyword>
<feature type="region of interest" description="Disordered" evidence="1">
    <location>
        <begin position="1"/>
        <end position="52"/>
    </location>
</feature>
<comment type="caution">
    <text evidence="2">The sequence shown here is derived from an EMBL/GenBank/DDBJ whole genome shotgun (WGS) entry which is preliminary data.</text>
</comment>
<evidence type="ECO:0000313" key="2">
    <source>
        <dbReference type="EMBL" id="RDB20584.1"/>
    </source>
</evidence>
<proteinExistence type="predicted"/>
<evidence type="ECO:0008006" key="4">
    <source>
        <dbReference type="Google" id="ProtNLM"/>
    </source>
</evidence>
<dbReference type="PANTHER" id="PTHR33099:SF14">
    <property type="entry name" value="PROLYL 4-HYDROXYLASE ALPHA SUBUNIT FE(2+) 2OG DIOXYGENASE DOMAIN-CONTAINING PROTEIN"/>
    <property type="match status" value="1"/>
</dbReference>
<organism evidence="2 3">
    <name type="scientific">Hypsizygus marmoreus</name>
    <name type="common">White beech mushroom</name>
    <name type="synonym">Agaricus marmoreus</name>
    <dbReference type="NCBI Taxonomy" id="39966"/>
    <lineage>
        <taxon>Eukaryota</taxon>
        <taxon>Fungi</taxon>
        <taxon>Dikarya</taxon>
        <taxon>Basidiomycota</taxon>
        <taxon>Agaricomycotina</taxon>
        <taxon>Agaricomycetes</taxon>
        <taxon>Agaricomycetidae</taxon>
        <taxon>Agaricales</taxon>
        <taxon>Tricholomatineae</taxon>
        <taxon>Lyophyllaceae</taxon>
        <taxon>Hypsizygus</taxon>
    </lineage>
</organism>
<dbReference type="PANTHER" id="PTHR33099">
    <property type="entry name" value="FE2OG DIOXYGENASE DOMAIN-CONTAINING PROTEIN"/>
    <property type="match status" value="1"/>
</dbReference>
<reference evidence="2" key="1">
    <citation type="submission" date="2018-04" db="EMBL/GenBank/DDBJ databases">
        <title>Whole genome sequencing of Hypsizygus marmoreus.</title>
        <authorList>
            <person name="Choi I.-G."/>
            <person name="Min B."/>
            <person name="Kim J.-G."/>
            <person name="Kim S."/>
            <person name="Oh Y.-L."/>
            <person name="Kong W.-S."/>
            <person name="Park H."/>
            <person name="Jeong J."/>
            <person name="Song E.-S."/>
        </authorList>
    </citation>
    <scope>NUCLEOTIDE SEQUENCE [LARGE SCALE GENOMIC DNA]</scope>
    <source>
        <strain evidence="2">51987-8</strain>
    </source>
</reference>
<feature type="compositionally biased region" description="Basic and acidic residues" evidence="1">
    <location>
        <begin position="39"/>
        <end position="48"/>
    </location>
</feature>
<dbReference type="EMBL" id="LUEZ02000058">
    <property type="protein sequence ID" value="RDB20584.1"/>
    <property type="molecule type" value="Genomic_DNA"/>
</dbReference>
<dbReference type="InParanoid" id="A0A369JMF5"/>
<dbReference type="AlphaFoldDB" id="A0A369JMF5"/>